<dbReference type="EMBL" id="CAJZBQ010000056">
    <property type="protein sequence ID" value="CAG9333272.1"/>
    <property type="molecule type" value="Genomic_DNA"/>
</dbReference>
<dbReference type="Pfam" id="PF03765">
    <property type="entry name" value="CRAL_TRIO_N"/>
    <property type="match status" value="1"/>
</dbReference>
<dbReference type="SUPFAM" id="SSF52087">
    <property type="entry name" value="CRAL/TRIO domain"/>
    <property type="match status" value="1"/>
</dbReference>
<dbReference type="InterPro" id="IPR001251">
    <property type="entry name" value="CRAL-TRIO_dom"/>
</dbReference>
<sequence>MGVCCGKSKKSKNHEIEHIGFPEFKVLDRVSKSLITLNPNEIQRTSFKGKAKIKQDSGIGLLLNSQIFLIGGSRKSGTLTSKAFLIDPLFETIKFFPDVPVSVKKGTILEFENWLYYIGGVSHLTKPNSDCIDTPAPFMRINGTLEAWEILDDKFSKEGLSIKNLLNPGSFVYSNKIYLIGGHIYENEKLRWNTSIYSIKQDGKIWKLIDEQYELPTGLNETICIVDGATVEILSERDNENKRFKHHFKIFFPTKQITKLEEFPVYQEKLYPPIYIWSFTILIGNEEMGVKKKGENLWRVEKIMRMNEEAKKSFASQIGSQKESYQVEVIDIESISSAKEIEEPEKKDEHSEPEEIEENQVEIRTHKKLKLENNIKVSHDEVEVEAIDISVGHSESHLTSIDINDAPKQIEEVKQLTTPLLGLLETLTIEEREVFARFKREFGSKYSDHTLGRFLRARKFDYEKSRLMFTNYLKWREDNGVNEIASWEFNELPQVKEVYPHGFHKTDRHGRPIYIERIGMLQIKQLFEITTEERMLKYYIREYEGTVNEKIPSCANLAGHTVEQTLTILDLGGATTKLMSKNVYKFIKLASSIAQDYYPEMLGKMFVVNTPGLFNLAWKVVRPWLDERTQSKISIEGKNFQNKLFELAPPENLPDFLGGTCSCPGGCINSNVGPWNNPKYLPKKNPNIIT</sequence>
<dbReference type="SMART" id="SM01100">
    <property type="entry name" value="CRAL_TRIO_N"/>
    <property type="match status" value="1"/>
</dbReference>
<evidence type="ECO:0000256" key="1">
    <source>
        <dbReference type="SAM" id="MobiDB-lite"/>
    </source>
</evidence>
<dbReference type="CDD" id="cd00170">
    <property type="entry name" value="SEC14"/>
    <property type="match status" value="1"/>
</dbReference>
<reference evidence="3" key="1">
    <citation type="submission" date="2021-09" db="EMBL/GenBank/DDBJ databases">
        <authorList>
            <consortium name="AG Swart"/>
            <person name="Singh M."/>
            <person name="Singh A."/>
            <person name="Seah K."/>
            <person name="Emmerich C."/>
        </authorList>
    </citation>
    <scope>NUCLEOTIDE SEQUENCE</scope>
    <source>
        <strain evidence="3">ATCC30299</strain>
    </source>
</reference>
<dbReference type="SMART" id="SM00516">
    <property type="entry name" value="SEC14"/>
    <property type="match status" value="1"/>
</dbReference>
<dbReference type="Pfam" id="PF00650">
    <property type="entry name" value="CRAL_TRIO"/>
    <property type="match status" value="1"/>
</dbReference>
<dbReference type="InterPro" id="IPR036273">
    <property type="entry name" value="CRAL/TRIO_N_dom_sf"/>
</dbReference>
<accession>A0AAU9K2J0</accession>
<evidence type="ECO:0000259" key="2">
    <source>
        <dbReference type="PROSITE" id="PS50191"/>
    </source>
</evidence>
<dbReference type="SUPFAM" id="SSF46938">
    <property type="entry name" value="CRAL/TRIO N-terminal domain"/>
    <property type="match status" value="1"/>
</dbReference>
<dbReference type="Gene3D" id="3.40.525.10">
    <property type="entry name" value="CRAL-TRIO lipid binding domain"/>
    <property type="match status" value="1"/>
</dbReference>
<organism evidence="3 4">
    <name type="scientific">Blepharisma stoltei</name>
    <dbReference type="NCBI Taxonomy" id="1481888"/>
    <lineage>
        <taxon>Eukaryota</taxon>
        <taxon>Sar</taxon>
        <taxon>Alveolata</taxon>
        <taxon>Ciliophora</taxon>
        <taxon>Postciliodesmatophora</taxon>
        <taxon>Heterotrichea</taxon>
        <taxon>Heterotrichida</taxon>
        <taxon>Blepharismidae</taxon>
        <taxon>Blepharisma</taxon>
    </lineage>
</organism>
<feature type="region of interest" description="Disordered" evidence="1">
    <location>
        <begin position="338"/>
        <end position="360"/>
    </location>
</feature>
<feature type="compositionally biased region" description="Basic and acidic residues" evidence="1">
    <location>
        <begin position="339"/>
        <end position="350"/>
    </location>
</feature>
<proteinExistence type="predicted"/>
<feature type="compositionally biased region" description="Acidic residues" evidence="1">
    <location>
        <begin position="351"/>
        <end position="360"/>
    </location>
</feature>
<feature type="domain" description="CRAL-TRIO" evidence="2">
    <location>
        <begin position="491"/>
        <end position="665"/>
    </location>
</feature>
<dbReference type="SUPFAM" id="SSF117281">
    <property type="entry name" value="Kelch motif"/>
    <property type="match status" value="1"/>
</dbReference>
<dbReference type="InterPro" id="IPR051026">
    <property type="entry name" value="PI/PC_transfer"/>
</dbReference>
<protein>
    <recommendedName>
        <fullName evidence="2">CRAL-TRIO domain-containing protein</fullName>
    </recommendedName>
</protein>
<dbReference type="AlphaFoldDB" id="A0AAU9K2J0"/>
<evidence type="ECO:0000313" key="3">
    <source>
        <dbReference type="EMBL" id="CAG9333272.1"/>
    </source>
</evidence>
<dbReference type="PROSITE" id="PS50191">
    <property type="entry name" value="CRAL_TRIO"/>
    <property type="match status" value="1"/>
</dbReference>
<dbReference type="InterPro" id="IPR015915">
    <property type="entry name" value="Kelch-typ_b-propeller"/>
</dbReference>
<dbReference type="PANTHER" id="PTHR45657">
    <property type="entry name" value="CRAL-TRIO DOMAIN-CONTAINING PROTEIN YKL091C-RELATED"/>
    <property type="match status" value="1"/>
</dbReference>
<dbReference type="InterPro" id="IPR036865">
    <property type="entry name" value="CRAL-TRIO_dom_sf"/>
</dbReference>
<comment type="caution">
    <text evidence="3">The sequence shown here is derived from an EMBL/GenBank/DDBJ whole genome shotgun (WGS) entry which is preliminary data.</text>
</comment>
<dbReference type="Proteomes" id="UP001162131">
    <property type="component" value="Unassembled WGS sequence"/>
</dbReference>
<name>A0AAU9K2J0_9CILI</name>
<dbReference type="InterPro" id="IPR011074">
    <property type="entry name" value="CRAL/TRIO_N_dom"/>
</dbReference>
<keyword evidence="4" id="KW-1185">Reference proteome</keyword>
<dbReference type="PANTHER" id="PTHR45657:SF1">
    <property type="entry name" value="CRAL-TRIO DOMAIN-CONTAINING PROTEIN YKL091C-RELATED"/>
    <property type="match status" value="1"/>
</dbReference>
<dbReference type="Gene3D" id="2.120.10.80">
    <property type="entry name" value="Kelch-type beta propeller"/>
    <property type="match status" value="1"/>
</dbReference>
<dbReference type="Gene3D" id="1.10.8.20">
    <property type="entry name" value="N-terminal domain of phosphatidylinositol transfer protein sec14p"/>
    <property type="match status" value="1"/>
</dbReference>
<evidence type="ECO:0000313" key="4">
    <source>
        <dbReference type="Proteomes" id="UP001162131"/>
    </source>
</evidence>
<gene>
    <name evidence="3" type="ORF">BSTOLATCC_MIC58089</name>
</gene>
<dbReference type="PRINTS" id="PR00180">
    <property type="entry name" value="CRETINALDHBP"/>
</dbReference>